<name>A0ABT5S1G8_9BURK</name>
<reference evidence="1" key="1">
    <citation type="submission" date="2022-10" db="EMBL/GenBank/DDBJ databases">
        <title>Description of microaerobic benzene degrading bacteria.</title>
        <authorList>
            <person name="Bedics A."/>
            <person name="Tancsics A."/>
            <person name="Banerjee S."/>
        </authorList>
    </citation>
    <scope>NUCLEOTIDE SEQUENCE</scope>
    <source>
        <strain evidence="1">D2M1</strain>
    </source>
</reference>
<accession>A0ABT5S1G8</accession>
<dbReference type="RefSeq" id="WP_274112294.1">
    <property type="nucleotide sequence ID" value="NZ_JAPCKI010000010.1"/>
</dbReference>
<evidence type="ECO:0000313" key="2">
    <source>
        <dbReference type="Proteomes" id="UP001148932"/>
    </source>
</evidence>
<dbReference type="EMBL" id="JAPCKI010000010">
    <property type="protein sequence ID" value="MDD2179182.1"/>
    <property type="molecule type" value="Genomic_DNA"/>
</dbReference>
<proteinExistence type="predicted"/>
<evidence type="ECO:0000313" key="1">
    <source>
        <dbReference type="EMBL" id="MDD2179182.1"/>
    </source>
</evidence>
<sequence length="183" mass="19717">MNLASQNQLRSAWRTLSAYTVLCAVLLSQHGILAAAPLSVGSALPEMKFKDQHDKPVVIPPDTRWVLMASEKPVSDMVSAVLSAEPAGVMTRMRLVYIADISGMPALITRMFALPKLRELSYSIALVREADEVAFIADFPRQTGTATLLRLENGRISSLGAVRTAAELRSGLGLPPATYVPGN</sequence>
<dbReference type="Proteomes" id="UP001148932">
    <property type="component" value="Unassembled WGS sequence"/>
</dbReference>
<protein>
    <recommendedName>
        <fullName evidence="3">DUF4174 domain-containing protein</fullName>
    </recommendedName>
</protein>
<evidence type="ECO:0008006" key="3">
    <source>
        <dbReference type="Google" id="ProtNLM"/>
    </source>
</evidence>
<keyword evidence="2" id="KW-1185">Reference proteome</keyword>
<comment type="caution">
    <text evidence="1">The sequence shown here is derived from an EMBL/GenBank/DDBJ whole genome shotgun (WGS) entry which is preliminary data.</text>
</comment>
<gene>
    <name evidence="1" type="ORF">OIN59_17230</name>
</gene>
<organism evidence="1 2">
    <name type="scientific">Acidovorax benzenivorans</name>
    <dbReference type="NCBI Taxonomy" id="2987520"/>
    <lineage>
        <taxon>Bacteria</taxon>
        <taxon>Pseudomonadati</taxon>
        <taxon>Pseudomonadota</taxon>
        <taxon>Betaproteobacteria</taxon>
        <taxon>Burkholderiales</taxon>
        <taxon>Comamonadaceae</taxon>
        <taxon>Acidovorax</taxon>
    </lineage>
</organism>